<dbReference type="PANTHER" id="PTHR43080">
    <property type="entry name" value="CBS DOMAIN-CONTAINING PROTEIN CBSX3, MITOCHONDRIAL"/>
    <property type="match status" value="1"/>
</dbReference>
<feature type="domain" description="CBS" evidence="3">
    <location>
        <begin position="95"/>
        <end position="151"/>
    </location>
</feature>
<dbReference type="Gene3D" id="3.10.580.10">
    <property type="entry name" value="CBS-domain"/>
    <property type="match status" value="1"/>
</dbReference>
<dbReference type="InterPro" id="IPR046342">
    <property type="entry name" value="CBS_dom_sf"/>
</dbReference>
<dbReference type="EMBL" id="AOHZ01000040">
    <property type="protein sequence ID" value="ELY57678.1"/>
    <property type="molecule type" value="Genomic_DNA"/>
</dbReference>
<feature type="domain" description="CBS" evidence="3">
    <location>
        <begin position="29"/>
        <end position="85"/>
    </location>
</feature>
<dbReference type="SMART" id="SM00116">
    <property type="entry name" value="CBS"/>
    <property type="match status" value="2"/>
</dbReference>
<dbReference type="Proteomes" id="UP000011602">
    <property type="component" value="Unassembled WGS sequence"/>
</dbReference>
<dbReference type="STRING" id="1227499.C493_07299"/>
<organism evidence="4 5">
    <name type="scientific">Natronolimnohabitans innermongolicus JCM 12255</name>
    <dbReference type="NCBI Taxonomy" id="1227499"/>
    <lineage>
        <taxon>Archaea</taxon>
        <taxon>Methanobacteriati</taxon>
        <taxon>Methanobacteriota</taxon>
        <taxon>Stenosarchaea group</taxon>
        <taxon>Halobacteria</taxon>
        <taxon>Halobacteriales</taxon>
        <taxon>Natrialbaceae</taxon>
        <taxon>Natronolimnohabitans</taxon>
    </lineage>
</organism>
<protein>
    <submittedName>
        <fullName evidence="4">Signal transduction protein with CBS domains</fullName>
    </submittedName>
</protein>
<name>L9XAN8_9EURY</name>
<evidence type="ECO:0000259" key="3">
    <source>
        <dbReference type="PROSITE" id="PS51371"/>
    </source>
</evidence>
<sequence length="169" mass="18086">MDTRDPTTHLEDSHYGPGGRTVRMAVIDITRETVVTADPETTLAELVDTMQSNRVGSVVVTEDGEPVGLVSDRDLAFAVLGGTDVTSETPVETIVSEPLVTVDAETGLYELLGQMSERGVRRVPVVEDGELAGIVSLSDIVVLLGMELQQVANIIRSVSPAYEQSAIDY</sequence>
<evidence type="ECO:0000256" key="1">
    <source>
        <dbReference type="ARBA" id="ARBA00023122"/>
    </source>
</evidence>
<evidence type="ECO:0000313" key="5">
    <source>
        <dbReference type="Proteomes" id="UP000011602"/>
    </source>
</evidence>
<dbReference type="PANTHER" id="PTHR43080:SF2">
    <property type="entry name" value="CBS DOMAIN-CONTAINING PROTEIN"/>
    <property type="match status" value="1"/>
</dbReference>
<evidence type="ECO:0000256" key="2">
    <source>
        <dbReference type="PROSITE-ProRule" id="PRU00703"/>
    </source>
</evidence>
<dbReference type="InterPro" id="IPR051257">
    <property type="entry name" value="Diverse_CBS-Domain"/>
</dbReference>
<dbReference type="InterPro" id="IPR000644">
    <property type="entry name" value="CBS_dom"/>
</dbReference>
<accession>L9XAN8</accession>
<dbReference type="eggNOG" id="arCOG00606">
    <property type="taxonomic scope" value="Archaea"/>
</dbReference>
<gene>
    <name evidence="4" type="ORF">C493_07299</name>
</gene>
<dbReference type="PROSITE" id="PS51371">
    <property type="entry name" value="CBS"/>
    <property type="match status" value="2"/>
</dbReference>
<comment type="caution">
    <text evidence="4">The sequence shown here is derived from an EMBL/GenBank/DDBJ whole genome shotgun (WGS) entry which is preliminary data.</text>
</comment>
<dbReference type="Pfam" id="PF00571">
    <property type="entry name" value="CBS"/>
    <property type="match status" value="2"/>
</dbReference>
<dbReference type="PATRIC" id="fig|1227499.3.peg.1467"/>
<keyword evidence="1 2" id="KW-0129">CBS domain</keyword>
<dbReference type="SUPFAM" id="SSF54631">
    <property type="entry name" value="CBS-domain pair"/>
    <property type="match status" value="1"/>
</dbReference>
<proteinExistence type="predicted"/>
<keyword evidence="5" id="KW-1185">Reference proteome</keyword>
<evidence type="ECO:0000313" key="4">
    <source>
        <dbReference type="EMBL" id="ELY57678.1"/>
    </source>
</evidence>
<dbReference type="AlphaFoldDB" id="L9XAN8"/>
<reference evidence="4 5" key="1">
    <citation type="journal article" date="2014" name="PLoS Genet.">
        <title>Phylogenetically driven sequencing of extremely halophilic archaea reveals strategies for static and dynamic osmo-response.</title>
        <authorList>
            <person name="Becker E.A."/>
            <person name="Seitzer P.M."/>
            <person name="Tritt A."/>
            <person name="Larsen D."/>
            <person name="Krusor M."/>
            <person name="Yao A.I."/>
            <person name="Wu D."/>
            <person name="Madern D."/>
            <person name="Eisen J.A."/>
            <person name="Darling A.E."/>
            <person name="Facciotti M.T."/>
        </authorList>
    </citation>
    <scope>NUCLEOTIDE SEQUENCE [LARGE SCALE GENOMIC DNA]</scope>
    <source>
        <strain evidence="4 5">JCM 12255</strain>
    </source>
</reference>